<organism evidence="2 3">
    <name type="scientific">Helicoverpa armigera</name>
    <name type="common">Cotton bollworm</name>
    <name type="synonym">Heliothis armigera</name>
    <dbReference type="NCBI Taxonomy" id="29058"/>
    <lineage>
        <taxon>Eukaryota</taxon>
        <taxon>Metazoa</taxon>
        <taxon>Ecdysozoa</taxon>
        <taxon>Arthropoda</taxon>
        <taxon>Hexapoda</taxon>
        <taxon>Insecta</taxon>
        <taxon>Pterygota</taxon>
        <taxon>Neoptera</taxon>
        <taxon>Endopterygota</taxon>
        <taxon>Lepidoptera</taxon>
        <taxon>Glossata</taxon>
        <taxon>Ditrysia</taxon>
        <taxon>Noctuoidea</taxon>
        <taxon>Noctuidae</taxon>
        <taxon>Heliothinae</taxon>
        <taxon>Helicoverpa</taxon>
    </lineage>
</organism>
<feature type="compositionally biased region" description="Basic and acidic residues" evidence="1">
    <location>
        <begin position="108"/>
        <end position="121"/>
    </location>
</feature>
<dbReference type="AlphaFoldDB" id="A0A2W1BR23"/>
<name>A0A2W1BR23_HELAM</name>
<dbReference type="Proteomes" id="UP000249218">
    <property type="component" value="Unassembled WGS sequence"/>
</dbReference>
<feature type="compositionally biased region" description="Basic and acidic residues" evidence="1">
    <location>
        <begin position="27"/>
        <end position="36"/>
    </location>
</feature>
<proteinExistence type="predicted"/>
<gene>
    <name evidence="2" type="primary">HaOG206565</name>
    <name evidence="2" type="ORF">B5X24_HaOG206565</name>
</gene>
<sequence length="277" mass="31518">MARYFPSKLGIDPDDSQEEIWEDIQFNREPKADRHLPPLRFTFDDGEPSTSTAVVPGPSQERQEPPTRPFKKTTNPKLIKRRRCTTPPPNNNDTPAASTSSSIMEVEEVPKNTPEDSKTEDPDGPPARQRPRLHANEASASTSAGPAGLTRAQLEAEILLELRRRTVSDEMPPFEFDLPFDIVTDDEEEAEGDQPFVVGELESVTPAPPRRKRKPLSSDSENDPHCRRNKNKSVPCIYCHMWRHGIKAYRKKLRNAKSMLRIIKDMIKNRQDAMEKQ</sequence>
<dbReference type="EMBL" id="KZ150006">
    <property type="protein sequence ID" value="PZC75210.1"/>
    <property type="molecule type" value="Genomic_DNA"/>
</dbReference>
<keyword evidence="3" id="KW-1185">Reference proteome</keyword>
<evidence type="ECO:0000313" key="2">
    <source>
        <dbReference type="EMBL" id="PZC75210.1"/>
    </source>
</evidence>
<feature type="region of interest" description="Disordered" evidence="1">
    <location>
        <begin position="27"/>
        <end position="150"/>
    </location>
</feature>
<evidence type="ECO:0000313" key="3">
    <source>
        <dbReference type="Proteomes" id="UP000249218"/>
    </source>
</evidence>
<accession>A0A2W1BR23</accession>
<evidence type="ECO:0000256" key="1">
    <source>
        <dbReference type="SAM" id="MobiDB-lite"/>
    </source>
</evidence>
<protein>
    <submittedName>
        <fullName evidence="2">Uncharacterized protein</fullName>
    </submittedName>
</protein>
<reference evidence="2 3" key="1">
    <citation type="journal article" date="2017" name="BMC Biol.">
        <title>Genomic innovations, transcriptional plasticity and gene loss underlying the evolution and divergence of two highly polyphagous and invasive Helicoverpa pest species.</title>
        <authorList>
            <person name="Pearce S.L."/>
            <person name="Clarke D.F."/>
            <person name="East P.D."/>
            <person name="Elfekih S."/>
            <person name="Gordon K.H."/>
            <person name="Jermiin L.S."/>
            <person name="McGaughran A."/>
            <person name="Oakeshott J.G."/>
            <person name="Papanikolaou A."/>
            <person name="Perera O.P."/>
            <person name="Rane R.V."/>
            <person name="Richards S."/>
            <person name="Tay W.T."/>
            <person name="Walsh T.K."/>
            <person name="Anderson A."/>
            <person name="Anderson C.J."/>
            <person name="Asgari S."/>
            <person name="Board P.G."/>
            <person name="Bretschneider A."/>
            <person name="Campbell P.M."/>
            <person name="Chertemps T."/>
            <person name="Christeller J.T."/>
            <person name="Coppin C.W."/>
            <person name="Downes S.J."/>
            <person name="Duan G."/>
            <person name="Farnsworth C.A."/>
            <person name="Good R.T."/>
            <person name="Han L.B."/>
            <person name="Han Y.C."/>
            <person name="Hatje K."/>
            <person name="Horne I."/>
            <person name="Huang Y.P."/>
            <person name="Hughes D.S."/>
            <person name="Jacquin-Joly E."/>
            <person name="James W."/>
            <person name="Jhangiani S."/>
            <person name="Kollmar M."/>
            <person name="Kuwar S.S."/>
            <person name="Li S."/>
            <person name="Liu N.Y."/>
            <person name="Maibeche M.T."/>
            <person name="Miller J.R."/>
            <person name="Montagne N."/>
            <person name="Perry T."/>
            <person name="Qu J."/>
            <person name="Song S.V."/>
            <person name="Sutton G.G."/>
            <person name="Vogel H."/>
            <person name="Walenz B.P."/>
            <person name="Xu W."/>
            <person name="Zhang H.J."/>
            <person name="Zou Z."/>
            <person name="Batterham P."/>
            <person name="Edwards O.R."/>
            <person name="Feyereisen R."/>
            <person name="Gibbs R.A."/>
            <person name="Heckel D.G."/>
            <person name="McGrath A."/>
            <person name="Robin C."/>
            <person name="Scherer S.E."/>
            <person name="Worley K.C."/>
            <person name="Wu Y.D."/>
        </authorList>
    </citation>
    <scope>NUCLEOTIDE SEQUENCE [LARGE SCALE GENOMIC DNA]</scope>
    <source>
        <strain evidence="2">Harm_GR_Male_#8</strain>
        <tissue evidence="2">Whole organism</tissue>
    </source>
</reference>
<feature type="region of interest" description="Disordered" evidence="1">
    <location>
        <begin position="188"/>
        <end position="229"/>
    </location>
</feature>